<gene>
    <name evidence="2" type="ORF">EHS15_17980</name>
</gene>
<dbReference type="Proteomes" id="UP000298058">
    <property type="component" value="Unassembled WGS sequence"/>
</dbReference>
<protein>
    <submittedName>
        <fullName evidence="2">Uncharacterized protein</fullName>
    </submittedName>
</protein>
<dbReference type="AlphaFoldDB" id="A0A4R9LXG9"/>
<dbReference type="RefSeq" id="WP_135761978.1">
    <property type="nucleotide sequence ID" value="NZ_RQHW01000079.1"/>
</dbReference>
<keyword evidence="3" id="KW-1185">Reference proteome</keyword>
<proteinExistence type="predicted"/>
<keyword evidence="1" id="KW-0472">Membrane</keyword>
<evidence type="ECO:0000313" key="3">
    <source>
        <dbReference type="Proteomes" id="UP000298058"/>
    </source>
</evidence>
<accession>A0A4R9LXG9</accession>
<reference evidence="2" key="1">
    <citation type="journal article" date="2019" name="PLoS Negl. Trop. Dis.">
        <title>Revisiting the worldwide diversity of Leptospira species in the environment.</title>
        <authorList>
            <person name="Vincent A.T."/>
            <person name="Schiettekatte O."/>
            <person name="Bourhy P."/>
            <person name="Veyrier F.J."/>
            <person name="Picardeau M."/>
        </authorList>
    </citation>
    <scope>NUCLEOTIDE SEQUENCE [LARGE SCALE GENOMIC DNA]</scope>
    <source>
        <strain evidence="2">201300427</strain>
    </source>
</reference>
<evidence type="ECO:0000256" key="1">
    <source>
        <dbReference type="SAM" id="Phobius"/>
    </source>
</evidence>
<keyword evidence="1" id="KW-0812">Transmembrane</keyword>
<feature type="transmembrane region" description="Helical" evidence="1">
    <location>
        <begin position="159"/>
        <end position="176"/>
    </location>
</feature>
<keyword evidence="1" id="KW-1133">Transmembrane helix</keyword>
<dbReference type="EMBL" id="RQHW01000079">
    <property type="protein sequence ID" value="TGN17071.1"/>
    <property type="molecule type" value="Genomic_DNA"/>
</dbReference>
<comment type="caution">
    <text evidence="2">The sequence shown here is derived from an EMBL/GenBank/DDBJ whole genome shotgun (WGS) entry which is preliminary data.</text>
</comment>
<name>A0A4R9LXG9_9LEPT</name>
<dbReference type="OrthoDB" id="9847700at2"/>
<evidence type="ECO:0000313" key="2">
    <source>
        <dbReference type="EMBL" id="TGN17071.1"/>
    </source>
</evidence>
<sequence length="237" mass="27772">MVRYFLFLVFVFVSNLYADSVWKRGRIIYQDGINTNAEYSKLEDGTYFIRQGNIGHKFNPSQVRSFVEDAYFQKINNSSPMQSSFESLIYFRSGENYQLREEKEISFSNSIALGSKISALTAATYFFFDSMKKRKEVSSSIYFLDYNQKRNEFENARNGFYLSAAIFGIISVYYMIDAYASFDTGVDGKKIGAYQSKEMSLEEYLKTQVPNKQSYFQFQNQPVEHTFNYEKTFSFHF</sequence>
<organism evidence="2 3">
    <name type="scientific">Leptospira idonii</name>
    <dbReference type="NCBI Taxonomy" id="1193500"/>
    <lineage>
        <taxon>Bacteria</taxon>
        <taxon>Pseudomonadati</taxon>
        <taxon>Spirochaetota</taxon>
        <taxon>Spirochaetia</taxon>
        <taxon>Leptospirales</taxon>
        <taxon>Leptospiraceae</taxon>
        <taxon>Leptospira</taxon>
    </lineage>
</organism>